<reference evidence="2" key="1">
    <citation type="submission" date="2018-05" db="EMBL/GenBank/DDBJ databases">
        <title>Draft genome of Mucuna pruriens seed.</title>
        <authorList>
            <person name="Nnadi N.E."/>
            <person name="Vos R."/>
            <person name="Hasami M.H."/>
            <person name="Devisetty U.K."/>
            <person name="Aguiy J.C."/>
        </authorList>
    </citation>
    <scope>NUCLEOTIDE SEQUENCE [LARGE SCALE GENOMIC DNA]</scope>
    <source>
        <strain evidence="2">JCA_2017</strain>
    </source>
</reference>
<dbReference type="OrthoDB" id="1645289at2759"/>
<name>A0A371H5V6_MUCPR</name>
<keyword evidence="3" id="KW-1185">Reference proteome</keyword>
<organism evidence="2 3">
    <name type="scientific">Mucuna pruriens</name>
    <name type="common">Velvet bean</name>
    <name type="synonym">Dolichos pruriens</name>
    <dbReference type="NCBI Taxonomy" id="157652"/>
    <lineage>
        <taxon>Eukaryota</taxon>
        <taxon>Viridiplantae</taxon>
        <taxon>Streptophyta</taxon>
        <taxon>Embryophyta</taxon>
        <taxon>Tracheophyta</taxon>
        <taxon>Spermatophyta</taxon>
        <taxon>Magnoliopsida</taxon>
        <taxon>eudicotyledons</taxon>
        <taxon>Gunneridae</taxon>
        <taxon>Pentapetalae</taxon>
        <taxon>rosids</taxon>
        <taxon>fabids</taxon>
        <taxon>Fabales</taxon>
        <taxon>Fabaceae</taxon>
        <taxon>Papilionoideae</taxon>
        <taxon>50 kb inversion clade</taxon>
        <taxon>NPAAA clade</taxon>
        <taxon>indigoferoid/millettioid clade</taxon>
        <taxon>Phaseoleae</taxon>
        <taxon>Mucuna</taxon>
    </lineage>
</organism>
<dbReference type="Pfam" id="PF07727">
    <property type="entry name" value="RVT_2"/>
    <property type="match status" value="1"/>
</dbReference>
<protein>
    <recommendedName>
        <fullName evidence="1">Reverse transcriptase Ty1/copia-type domain-containing protein</fullName>
    </recommendedName>
</protein>
<accession>A0A371H5V6</accession>
<evidence type="ECO:0000259" key="1">
    <source>
        <dbReference type="Pfam" id="PF07727"/>
    </source>
</evidence>
<dbReference type="AlphaFoldDB" id="A0A371H5V6"/>
<dbReference type="InterPro" id="IPR043502">
    <property type="entry name" value="DNA/RNA_pol_sf"/>
</dbReference>
<gene>
    <name evidence="2" type="ORF">CR513_19066</name>
</gene>
<dbReference type="InterPro" id="IPR013103">
    <property type="entry name" value="RVT_2"/>
</dbReference>
<dbReference type="EMBL" id="QJKJ01003515">
    <property type="protein sequence ID" value="RDX98066.1"/>
    <property type="molecule type" value="Genomic_DNA"/>
</dbReference>
<dbReference type="Proteomes" id="UP000257109">
    <property type="component" value="Unassembled WGS sequence"/>
</dbReference>
<dbReference type="SUPFAM" id="SSF56672">
    <property type="entry name" value="DNA/RNA polymerases"/>
    <property type="match status" value="1"/>
</dbReference>
<evidence type="ECO:0000313" key="3">
    <source>
        <dbReference type="Proteomes" id="UP000257109"/>
    </source>
</evidence>
<proteinExistence type="predicted"/>
<feature type="non-terminal residue" evidence="2">
    <location>
        <position position="1"/>
    </location>
</feature>
<sequence length="239" mass="27469">MKDEMKSMQDNVIWDLIELPKGLKPIGCKWIFKTKKDSKGNIERYKARLVAKVFTQKEGIDYKETFSLVSSKDSFRTIMTLVTHFDLELHQMDVKTAFLNGDIDEKIYMVQPENKLEDTLIAKGDKFSLKQCPNNDLERNEMQKIPYASALGSLMYVQVCTRLDITFVVGVLGRNKVDDLCLHFELACGFLEKRRLLKEGDLVEKDHKPTARGCQELYCTLQSTIMDPGIYTILEALII</sequence>
<feature type="domain" description="Reverse transcriptase Ty1/copia-type" evidence="1">
    <location>
        <begin position="12"/>
        <end position="118"/>
    </location>
</feature>
<comment type="caution">
    <text evidence="2">The sequence shown here is derived from an EMBL/GenBank/DDBJ whole genome shotgun (WGS) entry which is preliminary data.</text>
</comment>
<evidence type="ECO:0000313" key="2">
    <source>
        <dbReference type="EMBL" id="RDX98066.1"/>
    </source>
</evidence>